<dbReference type="Proteomes" id="UP000756921">
    <property type="component" value="Unassembled WGS sequence"/>
</dbReference>
<keyword evidence="2" id="KW-1185">Reference proteome</keyword>
<dbReference type="AlphaFoldDB" id="A0A9P6GKP7"/>
<protein>
    <submittedName>
        <fullName evidence="1">Uncharacterized protein</fullName>
    </submittedName>
</protein>
<proteinExistence type="predicted"/>
<sequence>MASDDLEAQEYVFSKELVGALHKTTMEPLNNTEAVWFPVSPYPHSLWQVISDSQGGLSDHYMTRARNFFSHAVCNPGGRNNREEDYSYLEGVLQVHERILPAVKEVRDKIKDALNDAEAWTPEPNQVSDRPAYAIDCLEAEAARQQWLATQPRPNGETDRQLENYRSGLVKSPSHEQQSNGTNVGEEAVLRPSQEIWGGYQDFPNEPKKKMKDHFNSLWRLACEAKIMRKVTRVPRLQKAFSTREDMVLVIKESSEEAQTWATEQWMTEGSTAEDWTVKETITAKTITSESIKEEMATEGWFAWNTKDIS</sequence>
<gene>
    <name evidence="1" type="ORF">PMIN01_05834</name>
</gene>
<comment type="caution">
    <text evidence="1">The sequence shown here is derived from an EMBL/GenBank/DDBJ whole genome shotgun (WGS) entry which is preliminary data.</text>
</comment>
<evidence type="ECO:0000313" key="2">
    <source>
        <dbReference type="Proteomes" id="UP000756921"/>
    </source>
</evidence>
<accession>A0A9P6GKP7</accession>
<name>A0A9P6GKP7_9PLEO</name>
<reference evidence="1" key="1">
    <citation type="journal article" date="2020" name="Mol. Plant Microbe Interact.">
        <title>Genome Sequence of the Biocontrol Agent Coniothyrium minitans strain Conio (IMI 134523).</title>
        <authorList>
            <person name="Patel D."/>
            <person name="Shittu T.A."/>
            <person name="Baroncelli R."/>
            <person name="Muthumeenakshi S."/>
            <person name="Osborne T.H."/>
            <person name="Janganan T.K."/>
            <person name="Sreenivasaprasad S."/>
        </authorList>
    </citation>
    <scope>NUCLEOTIDE SEQUENCE</scope>
    <source>
        <strain evidence="1">Conio</strain>
    </source>
</reference>
<evidence type="ECO:0000313" key="1">
    <source>
        <dbReference type="EMBL" id="KAF9735919.1"/>
    </source>
</evidence>
<dbReference type="EMBL" id="WJXW01000005">
    <property type="protein sequence ID" value="KAF9735919.1"/>
    <property type="molecule type" value="Genomic_DNA"/>
</dbReference>
<organism evidence="1 2">
    <name type="scientific">Paraphaeosphaeria minitans</name>
    <dbReference type="NCBI Taxonomy" id="565426"/>
    <lineage>
        <taxon>Eukaryota</taxon>
        <taxon>Fungi</taxon>
        <taxon>Dikarya</taxon>
        <taxon>Ascomycota</taxon>
        <taxon>Pezizomycotina</taxon>
        <taxon>Dothideomycetes</taxon>
        <taxon>Pleosporomycetidae</taxon>
        <taxon>Pleosporales</taxon>
        <taxon>Massarineae</taxon>
        <taxon>Didymosphaeriaceae</taxon>
        <taxon>Paraphaeosphaeria</taxon>
    </lineage>
</organism>